<dbReference type="GeneID" id="8682329"/>
<name>D1Z1T3_METPS</name>
<dbReference type="EMBL" id="AP011532">
    <property type="protein sequence ID" value="BAI62655.1"/>
    <property type="molecule type" value="Genomic_DNA"/>
</dbReference>
<protein>
    <submittedName>
        <fullName evidence="1">Uncharacterized protein</fullName>
    </submittedName>
</protein>
<organism evidence="1 2">
    <name type="scientific">Methanocella paludicola (strain DSM 17711 / JCM 13418 / NBRC 101707 / SANAE)</name>
    <dbReference type="NCBI Taxonomy" id="304371"/>
    <lineage>
        <taxon>Archaea</taxon>
        <taxon>Methanobacteriati</taxon>
        <taxon>Methanobacteriota</taxon>
        <taxon>Stenosarchaea group</taxon>
        <taxon>Methanomicrobia</taxon>
        <taxon>Methanocellales</taxon>
        <taxon>Methanocellaceae</taxon>
        <taxon>Methanocella</taxon>
    </lineage>
</organism>
<proteinExistence type="predicted"/>
<sequence>MRKTVLFKMDDYKKHPEHTIKLIIHSANMGRLEEGTLERIKQADPNASIEVWHAVVGQNTAEITISRQKSEATIITI</sequence>
<keyword evidence="2" id="KW-1185">Reference proteome</keyword>
<dbReference type="KEGG" id="mpd:MCP_2583"/>
<evidence type="ECO:0000313" key="1">
    <source>
        <dbReference type="EMBL" id="BAI62655.1"/>
    </source>
</evidence>
<dbReference type="eggNOG" id="arCOG11701">
    <property type="taxonomic scope" value="Archaea"/>
</dbReference>
<dbReference type="AlphaFoldDB" id="D1Z1T3"/>
<dbReference type="RefSeq" id="WP_012901329.1">
    <property type="nucleotide sequence ID" value="NC_013665.1"/>
</dbReference>
<gene>
    <name evidence="1" type="ordered locus">MCP_2583</name>
</gene>
<accession>D1Z1T3</accession>
<reference evidence="2" key="3">
    <citation type="journal article" date="2011" name="PLoS ONE">
        <title>Genome sequence of a mesophilic hydrogenotrophic methanogen Methanocella paludicola, the first cultivated representative of the order Methanocellales.</title>
        <authorList>
            <person name="Sakai S."/>
            <person name="Takaki Y."/>
            <person name="Shimamura S."/>
            <person name="Sekine M."/>
            <person name="Tajima T."/>
            <person name="Kosugi H."/>
            <person name="Ichikawa N."/>
            <person name="Tasumi E."/>
            <person name="Hiraki A.T."/>
            <person name="Shimizu A."/>
            <person name="Kato Y."/>
            <person name="Nishiko R."/>
            <person name="Mori K."/>
            <person name="Fujita N."/>
            <person name="Imachi H."/>
            <person name="Takai K."/>
        </authorList>
    </citation>
    <scope>NUCLEOTIDE SEQUENCE [LARGE SCALE GENOMIC DNA]</scope>
    <source>
        <strain evidence="2">DSM 17711 / JCM 13418 / NBRC 101707 / SANAE</strain>
    </source>
</reference>
<reference evidence="1 2" key="1">
    <citation type="journal article" date="2007" name="Appl. Environ. Microbiol.">
        <title>Isolation of key methanogens for global methane emission from rice paddy fields: a novel isolate affiliated with the clone cluster rice cluster I.</title>
        <authorList>
            <person name="Sakai S."/>
            <person name="Imachi H."/>
            <person name="Sekiguchi Y."/>
            <person name="Ohashi A."/>
            <person name="Harada H."/>
            <person name="Kamagata Y."/>
        </authorList>
    </citation>
    <scope>NUCLEOTIDE SEQUENCE [LARGE SCALE GENOMIC DNA]</scope>
    <source>
        <strain evidence="2">DSM 17711 / JCM 13418 / NBRC 101707 / SANAE</strain>
    </source>
</reference>
<dbReference type="InParanoid" id="D1Z1T3"/>
<dbReference type="Proteomes" id="UP000001882">
    <property type="component" value="Chromosome"/>
</dbReference>
<reference evidence="1 2" key="2">
    <citation type="journal article" date="2008" name="Int. J. Syst. Evol. Microbiol.">
        <title>Methanocella paludicola gen. nov., sp. nov., a methane-producing archaeon, the first isolate of the lineage 'Rice Cluster I', and proposal of the new archaeal order Methanocellales ord. nov.</title>
        <authorList>
            <person name="Sakai S."/>
            <person name="Imachi H."/>
            <person name="Hanada S."/>
            <person name="Ohashi A."/>
            <person name="Harada H."/>
            <person name="Kamagata Y."/>
        </authorList>
    </citation>
    <scope>NUCLEOTIDE SEQUENCE [LARGE SCALE GENOMIC DNA]</scope>
    <source>
        <strain evidence="2">DSM 17711 / JCM 13418 / NBRC 101707 / SANAE</strain>
    </source>
</reference>
<evidence type="ECO:0000313" key="2">
    <source>
        <dbReference type="Proteomes" id="UP000001882"/>
    </source>
</evidence>
<dbReference type="OrthoDB" id="144753at2157"/>